<name>A0ABN1F7J9_9PROT</name>
<proteinExistence type="predicted"/>
<sequence>MSDHVTDYDREHFTIYIRLLDAERDGVCNEDMARGILGIDPVAEPTRAKRALTSHLNRAHWMTTQGYKDLLK</sequence>
<keyword evidence="3" id="KW-1185">Reference proteome</keyword>
<dbReference type="EMBL" id="BAAADD010000011">
    <property type="protein sequence ID" value="GAA0584417.1"/>
    <property type="molecule type" value="Genomic_DNA"/>
</dbReference>
<reference evidence="3" key="1">
    <citation type="journal article" date="2019" name="Int. J. Syst. Evol. Microbiol.">
        <title>The Global Catalogue of Microorganisms (GCM) 10K type strain sequencing project: providing services to taxonomists for standard genome sequencing and annotation.</title>
        <authorList>
            <consortium name="The Broad Institute Genomics Platform"/>
            <consortium name="The Broad Institute Genome Sequencing Center for Infectious Disease"/>
            <person name="Wu L."/>
            <person name="Ma J."/>
        </authorList>
    </citation>
    <scope>NUCLEOTIDE SEQUENCE [LARGE SCALE GENOMIC DNA]</scope>
    <source>
        <strain evidence="3">JCM 15089</strain>
    </source>
</reference>
<dbReference type="RefSeq" id="WP_243850556.1">
    <property type="nucleotide sequence ID" value="NZ_BAAADD010000011.1"/>
</dbReference>
<dbReference type="InterPro" id="IPR018754">
    <property type="entry name" value="RovC-like_DNA-bd"/>
</dbReference>
<accession>A0ABN1F7J9</accession>
<evidence type="ECO:0000313" key="3">
    <source>
        <dbReference type="Proteomes" id="UP001499951"/>
    </source>
</evidence>
<feature type="domain" description="T6SS Transcription factor RovC-like DNA binding" evidence="1">
    <location>
        <begin position="5"/>
        <end position="72"/>
    </location>
</feature>
<dbReference type="Proteomes" id="UP001499951">
    <property type="component" value="Unassembled WGS sequence"/>
</dbReference>
<gene>
    <name evidence="2" type="ORF">GCM10008942_36670</name>
</gene>
<evidence type="ECO:0000259" key="1">
    <source>
        <dbReference type="Pfam" id="PF10074"/>
    </source>
</evidence>
<protein>
    <submittedName>
        <fullName evidence="2">DUF2285 domain-containing protein</fullName>
    </submittedName>
</protein>
<organism evidence="2 3">
    <name type="scientific">Rhizomicrobium electricum</name>
    <dbReference type="NCBI Taxonomy" id="480070"/>
    <lineage>
        <taxon>Bacteria</taxon>
        <taxon>Pseudomonadati</taxon>
        <taxon>Pseudomonadota</taxon>
        <taxon>Alphaproteobacteria</taxon>
        <taxon>Micropepsales</taxon>
        <taxon>Micropepsaceae</taxon>
        <taxon>Rhizomicrobium</taxon>
    </lineage>
</organism>
<evidence type="ECO:0000313" key="2">
    <source>
        <dbReference type="EMBL" id="GAA0584417.1"/>
    </source>
</evidence>
<dbReference type="Pfam" id="PF10074">
    <property type="entry name" value="RovC_DNA-bd"/>
    <property type="match status" value="1"/>
</dbReference>
<comment type="caution">
    <text evidence="2">The sequence shown here is derived from an EMBL/GenBank/DDBJ whole genome shotgun (WGS) entry which is preliminary data.</text>
</comment>